<sequence length="263" mass="29587">MSQPERIQPITNLLAEVRSVECPEHGPYESRKTRFPGKDIWTGCPVCIEEFGQRQVRDQERARREAARLRVMQSAAIPARFANRKLSNFVAETDGQRRALRVATGFAETFADALGTGRSMVFCGRPGTGKTHLAIGIAHAIIAKGYTAVFTTAMDAVRTVRETYRKDASKTEREVIRDFALADLTVIDEVGAQLGTDAEKMTLFELINARYLALRPMIVISNLTLREVEQYIGERAFDRLRENGGRVVMFDWGSYRKRGSHES</sequence>
<gene>
    <name evidence="2" type="ORF">HFQ13_09260</name>
</gene>
<evidence type="ECO:0000313" key="2">
    <source>
        <dbReference type="EMBL" id="MBU2788387.1"/>
    </source>
</evidence>
<keyword evidence="3" id="KW-1185">Reference proteome</keyword>
<proteinExistence type="predicted"/>
<dbReference type="PIRSF" id="PIRSF003073">
    <property type="entry name" value="DNAC_TnpB_IstB"/>
    <property type="match status" value="1"/>
</dbReference>
<dbReference type="Gene3D" id="3.40.50.300">
    <property type="entry name" value="P-loop containing nucleotide triphosphate hydrolases"/>
    <property type="match status" value="1"/>
</dbReference>
<organism evidence="2 3">
    <name type="scientific">Igneacidithiobacillus copahuensis</name>
    <dbReference type="NCBI Taxonomy" id="2724909"/>
    <lineage>
        <taxon>Bacteria</taxon>
        <taxon>Pseudomonadati</taxon>
        <taxon>Pseudomonadota</taxon>
        <taxon>Acidithiobacillia</taxon>
        <taxon>Acidithiobacillales</taxon>
        <taxon>Acidithiobacillaceae</taxon>
        <taxon>Igneacidithiobacillus</taxon>
    </lineage>
</organism>
<dbReference type="InterPro" id="IPR027417">
    <property type="entry name" value="P-loop_NTPase"/>
</dbReference>
<feature type="domain" description="AAA+ ATPase" evidence="1">
    <location>
        <begin position="116"/>
        <end position="246"/>
    </location>
</feature>
<evidence type="ECO:0000259" key="1">
    <source>
        <dbReference type="SMART" id="SM00382"/>
    </source>
</evidence>
<dbReference type="GO" id="GO:0006260">
    <property type="term" value="P:DNA replication"/>
    <property type="evidence" value="ECO:0007669"/>
    <property type="project" value="TreeGrafter"/>
</dbReference>
<dbReference type="InterPro" id="IPR028350">
    <property type="entry name" value="DNAC/IstB-like"/>
</dbReference>
<dbReference type="GO" id="GO:0005524">
    <property type="term" value="F:ATP binding"/>
    <property type="evidence" value="ECO:0007669"/>
    <property type="project" value="UniProtKB-KW"/>
</dbReference>
<comment type="caution">
    <text evidence="2">The sequence shown here is derived from an EMBL/GenBank/DDBJ whole genome shotgun (WGS) entry which is preliminary data.</text>
</comment>
<reference evidence="2" key="1">
    <citation type="journal article" date="2021" name="ISME J.">
        <title>Genomic evolution of the class Acidithiobacillia: deep-branching Proteobacteria living in extreme acidic conditions.</title>
        <authorList>
            <person name="Moya-Beltran A."/>
            <person name="Beard S."/>
            <person name="Rojas-Villalobos C."/>
            <person name="Issotta F."/>
            <person name="Gallardo Y."/>
            <person name="Ulloa R."/>
            <person name="Giaveno A."/>
            <person name="Degli Esposti M."/>
            <person name="Johnson D.B."/>
            <person name="Quatrini R."/>
        </authorList>
    </citation>
    <scope>NUCLEOTIDE SEQUENCE</scope>
    <source>
        <strain evidence="2">VAN18-1</strain>
    </source>
</reference>
<dbReference type="Proteomes" id="UP001197378">
    <property type="component" value="Unassembled WGS sequence"/>
</dbReference>
<evidence type="ECO:0000313" key="3">
    <source>
        <dbReference type="Proteomes" id="UP001197378"/>
    </source>
</evidence>
<dbReference type="RefSeq" id="WP_215870305.1">
    <property type="nucleotide sequence ID" value="NZ_JAAXYO010000146.1"/>
</dbReference>
<dbReference type="SMART" id="SM00382">
    <property type="entry name" value="AAA"/>
    <property type="match status" value="1"/>
</dbReference>
<dbReference type="AlphaFoldDB" id="A0AAE2YQA8"/>
<dbReference type="InterPro" id="IPR002611">
    <property type="entry name" value="IstB_ATP-bd"/>
</dbReference>
<dbReference type="InterPro" id="IPR003593">
    <property type="entry name" value="AAA+_ATPase"/>
</dbReference>
<keyword evidence="2" id="KW-0067">ATP-binding</keyword>
<keyword evidence="2" id="KW-0547">Nucleotide-binding</keyword>
<protein>
    <submittedName>
        <fullName evidence="2">ATP-binding protein</fullName>
    </submittedName>
</protein>
<name>A0AAE2YQA8_9PROT</name>
<accession>A0AAE2YQA8</accession>
<dbReference type="PANTHER" id="PTHR30050">
    <property type="entry name" value="CHROMOSOMAL REPLICATION INITIATOR PROTEIN DNAA"/>
    <property type="match status" value="1"/>
</dbReference>
<dbReference type="Pfam" id="PF01695">
    <property type="entry name" value="IstB_IS21"/>
    <property type="match status" value="1"/>
</dbReference>
<dbReference type="PANTHER" id="PTHR30050:SF4">
    <property type="entry name" value="ATP-BINDING PROTEIN RV3427C IN INSERTION SEQUENCE-RELATED"/>
    <property type="match status" value="1"/>
</dbReference>
<dbReference type="EMBL" id="JAAXYO010000146">
    <property type="protein sequence ID" value="MBU2788387.1"/>
    <property type="molecule type" value="Genomic_DNA"/>
</dbReference>
<dbReference type="SUPFAM" id="SSF52540">
    <property type="entry name" value="P-loop containing nucleoside triphosphate hydrolases"/>
    <property type="match status" value="1"/>
</dbReference>